<evidence type="ECO:0000313" key="2">
    <source>
        <dbReference type="EMBL" id="KFZ35910.1"/>
    </source>
</evidence>
<dbReference type="EMBL" id="JPEO01000037">
    <property type="protein sequence ID" value="KFZ35910.1"/>
    <property type="molecule type" value="Genomic_DNA"/>
</dbReference>
<evidence type="ECO:0000256" key="1">
    <source>
        <dbReference type="SAM" id="Phobius"/>
    </source>
</evidence>
<feature type="transmembrane region" description="Helical" evidence="1">
    <location>
        <begin position="45"/>
        <end position="64"/>
    </location>
</feature>
<dbReference type="RefSeq" id="WP_037445936.1">
    <property type="nucleotide sequence ID" value="NZ_JPEO01000037.1"/>
</dbReference>
<dbReference type="Proteomes" id="UP000029264">
    <property type="component" value="Unassembled WGS sequence"/>
</dbReference>
<keyword evidence="1" id="KW-0812">Transmembrane</keyword>
<protein>
    <submittedName>
        <fullName evidence="2">Uncharacterized protein</fullName>
    </submittedName>
</protein>
<reference evidence="2 3" key="1">
    <citation type="submission" date="2014-06" db="EMBL/GenBank/DDBJ databases">
        <title>Shewanella sp. YQH10.</title>
        <authorList>
            <person name="Liu Y."/>
            <person name="Zeng R."/>
        </authorList>
    </citation>
    <scope>NUCLEOTIDE SEQUENCE [LARGE SCALE GENOMIC DNA]</scope>
    <source>
        <strain evidence="2 3">YQH10</strain>
    </source>
</reference>
<accession>A0A094J7M6</accession>
<name>A0A094J7M6_9GAMM</name>
<comment type="caution">
    <text evidence="2">The sequence shown here is derived from an EMBL/GenBank/DDBJ whole genome shotgun (WGS) entry which is preliminary data.</text>
</comment>
<dbReference type="AlphaFoldDB" id="A0A094J7M6"/>
<keyword evidence="1" id="KW-0472">Membrane</keyword>
<evidence type="ECO:0000313" key="3">
    <source>
        <dbReference type="Proteomes" id="UP000029264"/>
    </source>
</evidence>
<proteinExistence type="predicted"/>
<organism evidence="2 3">
    <name type="scientific">Shewanella mangrovi</name>
    <dbReference type="NCBI Taxonomy" id="1515746"/>
    <lineage>
        <taxon>Bacteria</taxon>
        <taxon>Pseudomonadati</taxon>
        <taxon>Pseudomonadota</taxon>
        <taxon>Gammaproteobacteria</taxon>
        <taxon>Alteromonadales</taxon>
        <taxon>Shewanellaceae</taxon>
        <taxon>Shewanella</taxon>
    </lineage>
</organism>
<gene>
    <name evidence="2" type="ORF">HR45_19365</name>
</gene>
<sequence>MKTYQFTRQHFASYLMAPLLLWLLCSIAWVQLALDSVPDSLRGKALFLVAAALGALAWLFARFFRFVSAPKVIAFDFTELQLRIDGNAYRLDELKYCLITQNHKAFKIALELTRKPAYASHAIIKSPQLYELQGTVDELSAEIAKTDNIELYVPVMAKPKGN</sequence>
<keyword evidence="1" id="KW-1133">Transmembrane helix</keyword>
<keyword evidence="3" id="KW-1185">Reference proteome</keyword>
<feature type="transmembrane region" description="Helical" evidence="1">
    <location>
        <begin position="12"/>
        <end position="33"/>
    </location>
</feature>